<keyword evidence="3 9" id="KW-0479">Metal-binding</keyword>
<feature type="binding site" evidence="9">
    <location>
        <position position="13"/>
    </location>
    <ligand>
        <name>NADPH</name>
        <dbReference type="ChEBI" id="CHEBI:57783"/>
    </ligand>
</feature>
<evidence type="ECO:0000313" key="13">
    <source>
        <dbReference type="EMBL" id="HIU09656.1"/>
    </source>
</evidence>
<evidence type="ECO:0000259" key="10">
    <source>
        <dbReference type="Pfam" id="PF02670"/>
    </source>
</evidence>
<feature type="binding site" evidence="9">
    <location>
        <position position="10"/>
    </location>
    <ligand>
        <name>NADPH</name>
        <dbReference type="ChEBI" id="CHEBI:57783"/>
    </ligand>
</feature>
<organism evidence="13 14">
    <name type="scientific">Candidatus Avidehalobacter gallistercoris</name>
    <dbReference type="NCBI Taxonomy" id="2840694"/>
    <lineage>
        <taxon>Bacteria</taxon>
        <taxon>Bacillati</taxon>
        <taxon>Bacillota</taxon>
        <taxon>Clostridia</taxon>
        <taxon>Eubacteriales</taxon>
        <taxon>Peptococcaceae</taxon>
        <taxon>Peptococcaceae incertae sedis</taxon>
        <taxon>Candidatus Avidehalobacter</taxon>
    </lineage>
</organism>
<feature type="binding site" evidence="9">
    <location>
        <position position="172"/>
    </location>
    <ligand>
        <name>1-deoxy-D-xylulose 5-phosphate</name>
        <dbReference type="ChEBI" id="CHEBI:57792"/>
    </ligand>
</feature>
<evidence type="ECO:0000313" key="14">
    <source>
        <dbReference type="Proteomes" id="UP000824124"/>
    </source>
</evidence>
<proteinExistence type="inferred from homology"/>
<dbReference type="InterPro" id="IPR036291">
    <property type="entry name" value="NAD(P)-bd_dom_sf"/>
</dbReference>
<feature type="binding site" evidence="9">
    <location>
        <position position="123"/>
    </location>
    <ligand>
        <name>1-deoxy-D-xylulose 5-phosphate</name>
        <dbReference type="ChEBI" id="CHEBI:57792"/>
    </ligand>
</feature>
<feature type="binding site" evidence="9">
    <location>
        <position position="208"/>
    </location>
    <ligand>
        <name>1-deoxy-D-xylulose 5-phosphate</name>
        <dbReference type="ChEBI" id="CHEBI:57792"/>
    </ligand>
</feature>
<evidence type="ECO:0000256" key="5">
    <source>
        <dbReference type="ARBA" id="ARBA00023002"/>
    </source>
</evidence>
<feature type="binding site" evidence="9">
    <location>
        <position position="149"/>
    </location>
    <ligand>
        <name>1-deoxy-D-xylulose 5-phosphate</name>
        <dbReference type="ChEBI" id="CHEBI:57792"/>
    </ligand>
</feature>
<feature type="binding site" evidence="9">
    <location>
        <position position="122"/>
    </location>
    <ligand>
        <name>NADPH</name>
        <dbReference type="ChEBI" id="CHEBI:57783"/>
    </ligand>
</feature>
<dbReference type="SUPFAM" id="SSF51735">
    <property type="entry name" value="NAD(P)-binding Rossmann-fold domains"/>
    <property type="match status" value="1"/>
</dbReference>
<feature type="binding site" evidence="9">
    <location>
        <position position="36"/>
    </location>
    <ligand>
        <name>NADPH</name>
        <dbReference type="ChEBI" id="CHEBI:57783"/>
    </ligand>
</feature>
<feature type="binding site" evidence="9">
    <location>
        <position position="213"/>
    </location>
    <ligand>
        <name>1-deoxy-D-xylulose 5-phosphate</name>
        <dbReference type="ChEBI" id="CHEBI:57792"/>
    </ligand>
</feature>
<feature type="binding site" evidence="9">
    <location>
        <position position="11"/>
    </location>
    <ligand>
        <name>NADPH</name>
        <dbReference type="ChEBI" id="CHEBI:57783"/>
    </ligand>
</feature>
<feature type="binding site" evidence="9">
    <location>
        <position position="150"/>
    </location>
    <ligand>
        <name>Mn(2+)</name>
        <dbReference type="ChEBI" id="CHEBI:29035"/>
    </ligand>
</feature>
<comment type="caution">
    <text evidence="13">The sequence shown here is derived from an EMBL/GenBank/DDBJ whole genome shotgun (WGS) entry which is preliminary data.</text>
</comment>
<feature type="domain" description="1-deoxy-D-xylulose 5-phosphate reductoisomerase C-terminal" evidence="11">
    <location>
        <begin position="145"/>
        <end position="225"/>
    </location>
</feature>
<feature type="domain" description="DXP reductoisomerase C-terminal" evidence="12">
    <location>
        <begin position="257"/>
        <end position="373"/>
    </location>
</feature>
<evidence type="ECO:0000259" key="11">
    <source>
        <dbReference type="Pfam" id="PF08436"/>
    </source>
</evidence>
<evidence type="ECO:0000256" key="7">
    <source>
        <dbReference type="ARBA" id="ARBA00023229"/>
    </source>
</evidence>
<dbReference type="GO" id="GO:0051484">
    <property type="term" value="P:isopentenyl diphosphate biosynthetic process, methylerythritol 4-phosphate pathway involved in terpenoid biosynthetic process"/>
    <property type="evidence" value="ECO:0007669"/>
    <property type="project" value="TreeGrafter"/>
</dbReference>
<feature type="binding site" evidence="9">
    <location>
        <position position="195"/>
    </location>
    <ligand>
        <name>1-deoxy-D-xylulose 5-phosphate</name>
        <dbReference type="ChEBI" id="CHEBI:57792"/>
    </ligand>
</feature>
<evidence type="ECO:0000256" key="1">
    <source>
        <dbReference type="ARBA" id="ARBA00005094"/>
    </source>
</evidence>
<dbReference type="AlphaFoldDB" id="A0A9D1HJT3"/>
<evidence type="ECO:0000256" key="8">
    <source>
        <dbReference type="ARBA" id="ARBA00048543"/>
    </source>
</evidence>
<dbReference type="GO" id="GO:0030604">
    <property type="term" value="F:1-deoxy-D-xylulose-5-phosphate reductoisomerase activity"/>
    <property type="evidence" value="ECO:0007669"/>
    <property type="project" value="UniProtKB-UniRule"/>
</dbReference>
<dbReference type="Gene3D" id="3.40.50.720">
    <property type="entry name" value="NAD(P)-binding Rossmann-like Domain"/>
    <property type="match status" value="1"/>
</dbReference>
<dbReference type="InterPro" id="IPR013512">
    <property type="entry name" value="DXP_reductoisomerase_N"/>
</dbReference>
<dbReference type="FunFam" id="3.40.50.720:FF:000045">
    <property type="entry name" value="1-deoxy-D-xylulose 5-phosphate reductoisomerase"/>
    <property type="match status" value="1"/>
</dbReference>
<dbReference type="Pfam" id="PF08436">
    <property type="entry name" value="DXP_redisom_C"/>
    <property type="match status" value="1"/>
</dbReference>
<dbReference type="HAMAP" id="MF_00183">
    <property type="entry name" value="DXP_reductoisom"/>
    <property type="match status" value="1"/>
</dbReference>
<dbReference type="NCBIfam" id="TIGR00243">
    <property type="entry name" value="Dxr"/>
    <property type="match status" value="1"/>
</dbReference>
<feature type="binding site" evidence="9">
    <location>
        <position position="217"/>
    </location>
    <ligand>
        <name>Mn(2+)</name>
        <dbReference type="ChEBI" id="CHEBI:29035"/>
    </ligand>
</feature>
<reference evidence="13" key="1">
    <citation type="submission" date="2020-10" db="EMBL/GenBank/DDBJ databases">
        <authorList>
            <person name="Gilroy R."/>
        </authorList>
    </citation>
    <scope>NUCLEOTIDE SEQUENCE</scope>
    <source>
        <strain evidence="13">2830</strain>
    </source>
</reference>
<dbReference type="Pfam" id="PF02670">
    <property type="entry name" value="DXP_reductoisom"/>
    <property type="match status" value="1"/>
</dbReference>
<sequence>MKKIVVCGSTGSIGRQTLEVCQWFPSELQVAALTGGGNVQLLADQVKKFHPQAVALADESKYAEIKELLAGEKVEILVGEAGVCQAAAWPGADLQVAAISGLAGLKPTLCGIEAGLDIAFANKEVLVAGGELVMRRVRERNVGFFPVDSEHSAIWQCLDGRGKPEALVLTCSGGALKNKTAAEIYNATPAETLHHPTWQMGAKITVDSATLMNKGLEIIEAHWLFDMPYAKISVVIHPESIIHSMVQYADGSLLAQMSYPDMRLPIQFALFYPERRVNPLKPLDFSTLGQLTFCQPDDVRFPCLKLAREAGEAGGTMPAVLSGANEVLNAAFLSGQISLGQIYDGVAAVLERYENTPAASLDNIAAADSLARREAALWLQKHAGKN</sequence>
<dbReference type="PANTHER" id="PTHR30525:SF0">
    <property type="entry name" value="1-DEOXY-D-XYLULOSE 5-PHOSPHATE REDUCTOISOMERASE, CHLOROPLASTIC"/>
    <property type="match status" value="1"/>
</dbReference>
<evidence type="ECO:0000256" key="4">
    <source>
        <dbReference type="ARBA" id="ARBA00022857"/>
    </source>
</evidence>
<feature type="binding site" evidence="9">
    <location>
        <position position="214"/>
    </location>
    <ligand>
        <name>1-deoxy-D-xylulose 5-phosphate</name>
        <dbReference type="ChEBI" id="CHEBI:57792"/>
    </ligand>
</feature>
<comment type="pathway">
    <text evidence="1 9">Isoprenoid biosynthesis; isopentenyl diphosphate biosynthesis via DXP pathway; isopentenyl diphosphate from 1-deoxy-D-xylulose 5-phosphate: step 1/6.</text>
</comment>
<dbReference type="Pfam" id="PF13288">
    <property type="entry name" value="DXPR_C"/>
    <property type="match status" value="1"/>
</dbReference>
<comment type="function">
    <text evidence="9">Catalyzes the NADPH-dependent rearrangement and reduction of 1-deoxy-D-xylulose-5-phosphate (DXP) to 2-C-methyl-D-erythritol 4-phosphate (MEP).</text>
</comment>
<dbReference type="PIRSF" id="PIRSF006205">
    <property type="entry name" value="Dxp_reductismrs"/>
    <property type="match status" value="1"/>
</dbReference>
<dbReference type="EC" id="1.1.1.267" evidence="9"/>
<feature type="binding site" evidence="9">
    <location>
        <position position="124"/>
    </location>
    <ligand>
        <name>NADPH</name>
        <dbReference type="ChEBI" id="CHEBI:57783"/>
    </ligand>
</feature>
<gene>
    <name evidence="9" type="primary">dxr</name>
    <name evidence="13" type="ORF">IAB00_00150</name>
</gene>
<dbReference type="SUPFAM" id="SSF69055">
    <property type="entry name" value="1-deoxy-D-xylulose-5-phosphate reductoisomerase, C-terminal domain"/>
    <property type="match status" value="1"/>
</dbReference>
<dbReference type="Proteomes" id="UP000824124">
    <property type="component" value="Unassembled WGS sequence"/>
</dbReference>
<dbReference type="InterPro" id="IPR026877">
    <property type="entry name" value="DXPR_C"/>
</dbReference>
<comment type="cofactor">
    <cofactor evidence="9">
        <name>Mg(2+)</name>
        <dbReference type="ChEBI" id="CHEBI:18420"/>
    </cofactor>
    <cofactor evidence="9">
        <name>Mn(2+)</name>
        <dbReference type="ChEBI" id="CHEBI:29035"/>
    </cofactor>
</comment>
<evidence type="ECO:0000256" key="3">
    <source>
        <dbReference type="ARBA" id="ARBA00022723"/>
    </source>
</evidence>
<feature type="binding site" evidence="9">
    <location>
        <position position="201"/>
    </location>
    <ligand>
        <name>NADPH</name>
        <dbReference type="ChEBI" id="CHEBI:57783"/>
    </ligand>
</feature>
<accession>A0A9D1HJT3</accession>
<comment type="similarity">
    <text evidence="2 9">Belongs to the DXR family.</text>
</comment>
<dbReference type="InterPro" id="IPR003821">
    <property type="entry name" value="DXP_reductoisomerase"/>
</dbReference>
<feature type="binding site" evidence="9">
    <location>
        <position position="12"/>
    </location>
    <ligand>
        <name>NADPH</name>
        <dbReference type="ChEBI" id="CHEBI:57783"/>
    </ligand>
</feature>
<keyword evidence="4 9" id="KW-0521">NADP</keyword>
<evidence type="ECO:0000256" key="2">
    <source>
        <dbReference type="ARBA" id="ARBA00006825"/>
    </source>
</evidence>
<dbReference type="InterPro" id="IPR036169">
    <property type="entry name" value="DXPR_C_sf"/>
</dbReference>
<dbReference type="Gene3D" id="1.10.1740.10">
    <property type="match status" value="1"/>
</dbReference>
<feature type="binding site" evidence="9">
    <location>
        <position position="38"/>
    </location>
    <ligand>
        <name>NADPH</name>
        <dbReference type="ChEBI" id="CHEBI:57783"/>
    </ligand>
</feature>
<dbReference type="EMBL" id="DVMH01000002">
    <property type="protein sequence ID" value="HIU09656.1"/>
    <property type="molecule type" value="Genomic_DNA"/>
</dbReference>
<feature type="binding site" evidence="9">
    <location>
        <position position="150"/>
    </location>
    <ligand>
        <name>1-deoxy-D-xylulose 5-phosphate</name>
        <dbReference type="ChEBI" id="CHEBI:57792"/>
    </ligand>
</feature>
<name>A0A9D1HJT3_9FIRM</name>
<evidence type="ECO:0000256" key="6">
    <source>
        <dbReference type="ARBA" id="ARBA00023211"/>
    </source>
</evidence>
<keyword evidence="5 9" id="KW-0560">Oxidoreductase</keyword>
<keyword evidence="7 9" id="KW-0414">Isoprene biosynthesis</keyword>
<keyword evidence="6 9" id="KW-0464">Manganese</keyword>
<comment type="caution">
    <text evidence="9">Lacks conserved residue(s) required for the propagation of feature annotation.</text>
</comment>
<dbReference type="SUPFAM" id="SSF55347">
    <property type="entry name" value="Glyceraldehyde-3-phosphate dehydrogenase-like, C-terminal domain"/>
    <property type="match status" value="1"/>
</dbReference>
<feature type="binding site" evidence="9">
    <location>
        <position position="217"/>
    </location>
    <ligand>
        <name>1-deoxy-D-xylulose 5-phosphate</name>
        <dbReference type="ChEBI" id="CHEBI:57792"/>
    </ligand>
</feature>
<comment type="catalytic activity">
    <reaction evidence="8">
        <text>2-C-methyl-D-erythritol 4-phosphate + NADP(+) = 1-deoxy-D-xylulose 5-phosphate + NADPH + H(+)</text>
        <dbReference type="Rhea" id="RHEA:13717"/>
        <dbReference type="ChEBI" id="CHEBI:15378"/>
        <dbReference type="ChEBI" id="CHEBI:57783"/>
        <dbReference type="ChEBI" id="CHEBI:57792"/>
        <dbReference type="ChEBI" id="CHEBI:58262"/>
        <dbReference type="ChEBI" id="CHEBI:58349"/>
        <dbReference type="EC" id="1.1.1.267"/>
    </reaction>
    <physiologicalReaction direction="right-to-left" evidence="8">
        <dbReference type="Rhea" id="RHEA:13719"/>
    </physiologicalReaction>
</comment>
<evidence type="ECO:0000259" key="12">
    <source>
        <dbReference type="Pfam" id="PF13288"/>
    </source>
</evidence>
<reference evidence="13" key="2">
    <citation type="journal article" date="2021" name="PeerJ">
        <title>Extensive microbial diversity within the chicken gut microbiome revealed by metagenomics and culture.</title>
        <authorList>
            <person name="Gilroy R."/>
            <person name="Ravi A."/>
            <person name="Getino M."/>
            <person name="Pursley I."/>
            <person name="Horton D.L."/>
            <person name="Alikhan N.F."/>
            <person name="Baker D."/>
            <person name="Gharbi K."/>
            <person name="Hall N."/>
            <person name="Watson M."/>
            <person name="Adriaenssens E.M."/>
            <person name="Foster-Nyarko E."/>
            <person name="Jarju S."/>
            <person name="Secka A."/>
            <person name="Antonio M."/>
            <person name="Oren A."/>
            <person name="Chaudhuri R.R."/>
            <person name="La Ragione R."/>
            <person name="Hildebrand F."/>
            <person name="Pallen M.J."/>
        </authorList>
    </citation>
    <scope>NUCLEOTIDE SEQUENCE</scope>
    <source>
        <strain evidence="13">2830</strain>
    </source>
</reference>
<keyword evidence="9" id="KW-0460">Magnesium</keyword>
<dbReference type="PANTHER" id="PTHR30525">
    <property type="entry name" value="1-DEOXY-D-XYLULOSE 5-PHOSPHATE REDUCTOISOMERASE"/>
    <property type="match status" value="1"/>
</dbReference>
<evidence type="ECO:0000256" key="9">
    <source>
        <dbReference type="HAMAP-Rule" id="MF_00183"/>
    </source>
</evidence>
<dbReference type="InterPro" id="IPR013644">
    <property type="entry name" value="DXP_reductoisomerase_C"/>
</dbReference>
<dbReference type="GO" id="GO:0030145">
    <property type="term" value="F:manganese ion binding"/>
    <property type="evidence" value="ECO:0007669"/>
    <property type="project" value="TreeGrafter"/>
</dbReference>
<feature type="binding site" evidence="9">
    <location>
        <position position="148"/>
    </location>
    <ligand>
        <name>Mn(2+)</name>
        <dbReference type="ChEBI" id="CHEBI:29035"/>
    </ligand>
</feature>
<feature type="domain" description="1-deoxy-D-xylulose 5-phosphate reductoisomerase N-terminal" evidence="10">
    <location>
        <begin position="4"/>
        <end position="130"/>
    </location>
</feature>
<dbReference type="GO" id="GO:0070402">
    <property type="term" value="F:NADPH binding"/>
    <property type="evidence" value="ECO:0007669"/>
    <property type="project" value="InterPro"/>
</dbReference>
<protein>
    <recommendedName>
        <fullName evidence="9">1-deoxy-D-xylulose 5-phosphate reductoisomerase</fullName>
        <shortName evidence="9">DXP reductoisomerase</shortName>
        <ecNumber evidence="9">1.1.1.267</ecNumber>
    </recommendedName>
    <alternativeName>
        <fullName evidence="9">1-deoxyxylulose-5-phosphate reductoisomerase</fullName>
    </alternativeName>
    <alternativeName>
        <fullName evidence="9">2-C-methyl-D-erythritol 4-phosphate synthase</fullName>
    </alternativeName>
</protein>